<accession>A0A0F7X1E5</accession>
<dbReference type="AlphaFoldDB" id="A0A0F7X1E5"/>
<protein>
    <submittedName>
        <fullName evidence="1">Uncharacterized protein</fullName>
    </submittedName>
</protein>
<gene>
    <name evidence="1" type="ORF">BN1224_DC9_BH_00150</name>
</gene>
<sequence>MTTTNNQDNNECYFKLDSTVDGDLLASNIQTFDTQAKGISSTETFSVQGNATFKEQVSATGLTSASTYKLNATGPAPSSITIDMKNNRLSNPALPKNPCDPVPANYVRSPQYFFCAKPIEGTFMFDGSSRYLPITRDGSNYTLYQSSKAGDVFRFVDWDQNSKKLHLGGNTAIQLLAAGTYILTFTIGKRWGWNNGWGGSIRLFEGKYTGDGTMLCGSTVYSGGGYSTIGYLSTAVYRDHSDIDPDPNNPSDKYMNNFLFVRNGDHSAVIGNYSFTLLYFAGDKV</sequence>
<proteinExistence type="predicted"/>
<organism evidence="1">
    <name type="scientific">Chlamydia pneumoniae</name>
    <name type="common">Chlamydophila pneumoniae</name>
    <dbReference type="NCBI Taxonomy" id="83558"/>
    <lineage>
        <taxon>Bacteria</taxon>
        <taxon>Pseudomonadati</taxon>
        <taxon>Chlamydiota</taxon>
        <taxon>Chlamydiia</taxon>
        <taxon>Chlamydiales</taxon>
        <taxon>Chlamydiaceae</taxon>
        <taxon>Chlamydia/Chlamydophila group</taxon>
        <taxon>Chlamydia</taxon>
    </lineage>
</organism>
<dbReference type="EMBL" id="LN847039">
    <property type="protein sequence ID" value="CRI42382.1"/>
    <property type="molecule type" value="Genomic_DNA"/>
</dbReference>
<evidence type="ECO:0000313" key="1">
    <source>
        <dbReference type="EMBL" id="CRI42382.1"/>
    </source>
</evidence>
<name>A0A0F7X1E5_CHLPN</name>
<reference evidence="1" key="1">
    <citation type="submission" date="2015-05" db="EMBL/GenBank/DDBJ databases">
        <authorList>
            <person name="Rattei Thomas"/>
        </authorList>
    </citation>
    <scope>NUCLEOTIDE SEQUENCE</scope>
    <source>
        <strain evidence="1">DC9</strain>
    </source>
</reference>